<dbReference type="Gene3D" id="2.40.50.40">
    <property type="match status" value="1"/>
</dbReference>
<dbReference type="InterPro" id="IPR001089">
    <property type="entry name" value="Chemokine_CXC"/>
</dbReference>
<keyword evidence="4" id="KW-1185">Reference proteome</keyword>
<dbReference type="InterPro" id="IPR001811">
    <property type="entry name" value="Chemokine_IL8-like_dom"/>
</dbReference>
<evidence type="ECO:0000259" key="2">
    <source>
        <dbReference type="Pfam" id="PF00048"/>
    </source>
</evidence>
<keyword evidence="1" id="KW-0202">Cytokine</keyword>
<dbReference type="SUPFAM" id="SSF54117">
    <property type="entry name" value="Interleukin 8-like chemokines"/>
    <property type="match status" value="1"/>
</dbReference>
<name>A0A673JM72_9TELE</name>
<evidence type="ECO:0000256" key="1">
    <source>
        <dbReference type="ARBA" id="ARBA00022514"/>
    </source>
</evidence>
<reference evidence="3" key="2">
    <citation type="submission" date="2025-09" db="UniProtKB">
        <authorList>
            <consortium name="Ensembl"/>
        </authorList>
    </citation>
    <scope>IDENTIFICATION</scope>
</reference>
<dbReference type="GO" id="GO:0008009">
    <property type="term" value="F:chemokine activity"/>
    <property type="evidence" value="ECO:0007669"/>
    <property type="project" value="InterPro"/>
</dbReference>
<dbReference type="InterPro" id="IPR036048">
    <property type="entry name" value="Interleukin_8-like_sf"/>
</dbReference>
<proteinExistence type="predicted"/>
<dbReference type="Proteomes" id="UP000472270">
    <property type="component" value="Unassembled WGS sequence"/>
</dbReference>
<accession>A0A673JM72</accession>
<dbReference type="Pfam" id="PF00048">
    <property type="entry name" value="IL8"/>
    <property type="match status" value="1"/>
</dbReference>
<dbReference type="AlphaFoldDB" id="A0A673JM72"/>
<evidence type="ECO:0000313" key="4">
    <source>
        <dbReference type="Proteomes" id="UP000472270"/>
    </source>
</evidence>
<evidence type="ECO:0000313" key="3">
    <source>
        <dbReference type="Ensembl" id="ENSSRHP00000051163.1"/>
    </source>
</evidence>
<organism evidence="3 4">
    <name type="scientific">Sinocyclocheilus rhinocerous</name>
    <dbReference type="NCBI Taxonomy" id="307959"/>
    <lineage>
        <taxon>Eukaryota</taxon>
        <taxon>Metazoa</taxon>
        <taxon>Chordata</taxon>
        <taxon>Craniata</taxon>
        <taxon>Vertebrata</taxon>
        <taxon>Euteleostomi</taxon>
        <taxon>Actinopterygii</taxon>
        <taxon>Neopterygii</taxon>
        <taxon>Teleostei</taxon>
        <taxon>Ostariophysi</taxon>
        <taxon>Cypriniformes</taxon>
        <taxon>Cyprinidae</taxon>
        <taxon>Cyprininae</taxon>
        <taxon>Sinocyclocheilus</taxon>
    </lineage>
</organism>
<dbReference type="GO" id="GO:0006955">
    <property type="term" value="P:immune response"/>
    <property type="evidence" value="ECO:0007669"/>
    <property type="project" value="InterPro"/>
</dbReference>
<protein>
    <recommendedName>
        <fullName evidence="2">Chemokine interleukin-8-like domain-containing protein</fullName>
    </recommendedName>
</protein>
<dbReference type="PRINTS" id="PR00437">
    <property type="entry name" value="SMALLCYTKCXC"/>
</dbReference>
<dbReference type="GO" id="GO:0005615">
    <property type="term" value="C:extracellular space"/>
    <property type="evidence" value="ECO:0007669"/>
    <property type="project" value="UniProtKB-KW"/>
</dbReference>
<sequence>DSLMNRKIIKTAFILNVSKHYIQVVESQYVPKTCQCPQAKIRIKGPFSDFKVTPKGPNCLQDEIIVIRQKNNNHVCLSPEGRQGKRLLKCKERKRSTGENALQSLCKVL</sequence>
<feature type="domain" description="Chemokine interleukin-8-like" evidence="2">
    <location>
        <begin position="33"/>
        <end position="90"/>
    </location>
</feature>
<dbReference type="Ensembl" id="ENSSRHT00000052605.1">
    <property type="protein sequence ID" value="ENSSRHP00000051163.1"/>
    <property type="gene ID" value="ENSSRHG00000025772.1"/>
</dbReference>
<reference evidence="3" key="1">
    <citation type="submission" date="2025-08" db="UniProtKB">
        <authorList>
            <consortium name="Ensembl"/>
        </authorList>
    </citation>
    <scope>IDENTIFICATION</scope>
</reference>